<dbReference type="SUPFAM" id="SSF53335">
    <property type="entry name" value="S-adenosyl-L-methionine-dependent methyltransferases"/>
    <property type="match status" value="1"/>
</dbReference>
<dbReference type="Proteomes" id="UP001314263">
    <property type="component" value="Unassembled WGS sequence"/>
</dbReference>
<reference evidence="1 2" key="1">
    <citation type="submission" date="2023-10" db="EMBL/GenBank/DDBJ databases">
        <authorList>
            <person name="Maclean D."/>
            <person name="Macfadyen A."/>
        </authorList>
    </citation>
    <scope>NUCLEOTIDE SEQUENCE [LARGE SCALE GENOMIC DNA]</scope>
</reference>
<evidence type="ECO:0000313" key="1">
    <source>
        <dbReference type="EMBL" id="CAK0782409.1"/>
    </source>
</evidence>
<sequence length="201" mass="21858">MEAPSLAGQQLTVQQKPFSHEGFASTVWDSSIVMARYFEEHAGKLRGKRCLDLSAGCGLVGLVMGKLGAEVVASDLQPNLALLKDNMSSNGLSFDVLEHSWGEDASNLMGPFDVLVACDVMYIEDLVQPLLTSLYALSHDTSEVFLAHGRNRQAEGAFLKASSGRFTLTDVPEEQLHDVYQCSDVRVLKLTRLAHASSARS</sequence>
<dbReference type="InterPro" id="IPR029063">
    <property type="entry name" value="SAM-dependent_MTases_sf"/>
</dbReference>
<evidence type="ECO:0000313" key="2">
    <source>
        <dbReference type="Proteomes" id="UP001314263"/>
    </source>
</evidence>
<proteinExistence type="predicted"/>
<keyword evidence="2" id="KW-1185">Reference proteome</keyword>
<dbReference type="PANTHER" id="PTHR14614:SF154">
    <property type="entry name" value="PROTEIN N-LYSINE METHYLTRANSFERASE METTL21A"/>
    <property type="match status" value="1"/>
</dbReference>
<protein>
    <submittedName>
        <fullName evidence="1">Uncharacterized protein</fullName>
    </submittedName>
</protein>
<dbReference type="InterPro" id="IPR019410">
    <property type="entry name" value="Methyltransf_16"/>
</dbReference>
<gene>
    <name evidence="1" type="ORF">CVIRNUC_005673</name>
</gene>
<accession>A0AAV1I565</accession>
<name>A0AAV1I565_9CHLO</name>
<dbReference type="AlphaFoldDB" id="A0AAV1I565"/>
<organism evidence="1 2">
    <name type="scientific">Coccomyxa viridis</name>
    <dbReference type="NCBI Taxonomy" id="1274662"/>
    <lineage>
        <taxon>Eukaryota</taxon>
        <taxon>Viridiplantae</taxon>
        <taxon>Chlorophyta</taxon>
        <taxon>core chlorophytes</taxon>
        <taxon>Trebouxiophyceae</taxon>
        <taxon>Trebouxiophyceae incertae sedis</taxon>
        <taxon>Coccomyxaceae</taxon>
        <taxon>Coccomyxa</taxon>
    </lineage>
</organism>
<dbReference type="PANTHER" id="PTHR14614">
    <property type="entry name" value="HEPATOCELLULAR CARCINOMA-ASSOCIATED ANTIGEN"/>
    <property type="match status" value="1"/>
</dbReference>
<dbReference type="Gene3D" id="3.40.50.150">
    <property type="entry name" value="Vaccinia Virus protein VP39"/>
    <property type="match status" value="1"/>
</dbReference>
<dbReference type="EMBL" id="CAUYUE010000007">
    <property type="protein sequence ID" value="CAK0782409.1"/>
    <property type="molecule type" value="Genomic_DNA"/>
</dbReference>
<comment type="caution">
    <text evidence="1">The sequence shown here is derived from an EMBL/GenBank/DDBJ whole genome shotgun (WGS) entry which is preliminary data.</text>
</comment>
<dbReference type="Pfam" id="PF10294">
    <property type="entry name" value="Methyltransf_16"/>
    <property type="match status" value="1"/>
</dbReference>